<evidence type="ECO:0000313" key="4">
    <source>
        <dbReference type="Proteomes" id="UP000613580"/>
    </source>
</evidence>
<dbReference type="Pfam" id="PF00923">
    <property type="entry name" value="TAL_FSA"/>
    <property type="match status" value="1"/>
</dbReference>
<feature type="compositionally biased region" description="Polar residues" evidence="2">
    <location>
        <begin position="38"/>
        <end position="56"/>
    </location>
</feature>
<dbReference type="UniPathway" id="UPA00115">
    <property type="reaction ID" value="UER00414"/>
</dbReference>
<dbReference type="Gene3D" id="3.20.20.70">
    <property type="entry name" value="Aldolase class I"/>
    <property type="match status" value="1"/>
</dbReference>
<keyword evidence="4" id="KW-1185">Reference proteome</keyword>
<dbReference type="InterPro" id="IPR001585">
    <property type="entry name" value="TAL/FSA"/>
</dbReference>
<evidence type="ECO:0000313" key="3">
    <source>
        <dbReference type="EMBL" id="KAF7319592.1"/>
    </source>
</evidence>
<accession>A0A8H6WJ77</accession>
<dbReference type="GO" id="GO:0005975">
    <property type="term" value="P:carbohydrate metabolic process"/>
    <property type="evidence" value="ECO:0007669"/>
    <property type="project" value="InterPro"/>
</dbReference>
<dbReference type="InterPro" id="IPR013785">
    <property type="entry name" value="Aldolase_TIM"/>
</dbReference>
<dbReference type="SUPFAM" id="SSF51569">
    <property type="entry name" value="Aldolase"/>
    <property type="match status" value="1"/>
</dbReference>
<reference evidence="3" key="1">
    <citation type="submission" date="2020-05" db="EMBL/GenBank/DDBJ databases">
        <title>Mycena genomes resolve the evolution of fungal bioluminescence.</title>
        <authorList>
            <person name="Tsai I.J."/>
        </authorList>
    </citation>
    <scope>NUCLEOTIDE SEQUENCE</scope>
    <source>
        <strain evidence="3">110903Hualien_Pintung</strain>
    </source>
</reference>
<evidence type="ECO:0000256" key="1">
    <source>
        <dbReference type="ARBA" id="ARBA00023270"/>
    </source>
</evidence>
<feature type="region of interest" description="Disordered" evidence="2">
    <location>
        <begin position="36"/>
        <end position="81"/>
    </location>
</feature>
<sequence>MEQREIERGNCVRRVSGAVSSGGNLNAGGSRKVAEARSLNSRPHQINTTKFPSTGTPIAKRPRPPLVVLPRPAPSTGPPLRRQLQNERTHVLGDTLDLCTLLVQEVSGTIITPENLFDALSMRKMAEGTGKGLGDVDAHYHLSVAIQAVLETRFPNYVPDTDKPDSRMVQDTLERLVVEVAAAVHERTTAPVMLFVDPKRHRDTMGIVRSAKRMISLMVGPKAVPKHHIILSVVATEDGVKAAQKLEADGLYTNLLLVSSLRHACVCIEARAAIISISVASLLEAHEQRLARTFPDLLTHPGIQEILAINHYFKRHNLRARFFGMDFRRLPEVAALPGLQAVALTSNQLQNVGTTKVPQRPGSLEASRKVHETAAARAANTEFPPTILEKNPDGFMRGLSKAARAEIRETMGPELARMQEFARRVEDVIREELARVLAVRKAPVEELPVWGVVFPDMSSQSQA</sequence>
<dbReference type="PANTHER" id="PTHR10683">
    <property type="entry name" value="TRANSALDOLASE"/>
    <property type="match status" value="1"/>
</dbReference>
<protein>
    <submittedName>
        <fullName evidence="3">BZIP domain-containing protein</fullName>
    </submittedName>
</protein>
<feature type="compositionally biased region" description="Pro residues" evidence="2">
    <location>
        <begin position="64"/>
        <end position="77"/>
    </location>
</feature>
<dbReference type="Proteomes" id="UP000613580">
    <property type="component" value="Unassembled WGS sequence"/>
</dbReference>
<comment type="caution">
    <text evidence="3">The sequence shown here is derived from an EMBL/GenBank/DDBJ whole genome shotgun (WGS) entry which is preliminary data.</text>
</comment>
<organism evidence="3 4">
    <name type="scientific">Mycena chlorophos</name>
    <name type="common">Agaric fungus</name>
    <name type="synonym">Agaricus chlorophos</name>
    <dbReference type="NCBI Taxonomy" id="658473"/>
    <lineage>
        <taxon>Eukaryota</taxon>
        <taxon>Fungi</taxon>
        <taxon>Dikarya</taxon>
        <taxon>Basidiomycota</taxon>
        <taxon>Agaricomycotina</taxon>
        <taxon>Agaricomycetes</taxon>
        <taxon>Agaricomycetidae</taxon>
        <taxon>Agaricales</taxon>
        <taxon>Marasmiineae</taxon>
        <taxon>Mycenaceae</taxon>
        <taxon>Mycena</taxon>
    </lineage>
</organism>
<dbReference type="PANTHER" id="PTHR10683:SF18">
    <property type="entry name" value="TRANSALDOLASE"/>
    <property type="match status" value="1"/>
</dbReference>
<name>A0A8H6WJ77_MYCCL</name>
<gene>
    <name evidence="3" type="ORF">HMN09_00299300</name>
</gene>
<dbReference type="EMBL" id="JACAZE010000003">
    <property type="protein sequence ID" value="KAF7319592.1"/>
    <property type="molecule type" value="Genomic_DNA"/>
</dbReference>
<dbReference type="OrthoDB" id="2015515at2759"/>
<dbReference type="GO" id="GO:0006098">
    <property type="term" value="P:pentose-phosphate shunt"/>
    <property type="evidence" value="ECO:0007669"/>
    <property type="project" value="UniProtKB-UniPathway"/>
</dbReference>
<evidence type="ECO:0000256" key="2">
    <source>
        <dbReference type="SAM" id="MobiDB-lite"/>
    </source>
</evidence>
<proteinExistence type="predicted"/>
<dbReference type="AlphaFoldDB" id="A0A8H6WJ77"/>
<keyword evidence="1" id="KW-0704">Schiff base</keyword>